<protein>
    <submittedName>
        <fullName evidence="2">Uncharacterized protein</fullName>
    </submittedName>
</protein>
<feature type="coiled-coil region" evidence="1">
    <location>
        <begin position="132"/>
        <end position="159"/>
    </location>
</feature>
<organism evidence="2 3">
    <name type="scientific">Lithospermum erythrorhizon</name>
    <name type="common">Purple gromwell</name>
    <name type="synonym">Lithospermum officinale var. erythrorhizon</name>
    <dbReference type="NCBI Taxonomy" id="34254"/>
    <lineage>
        <taxon>Eukaryota</taxon>
        <taxon>Viridiplantae</taxon>
        <taxon>Streptophyta</taxon>
        <taxon>Embryophyta</taxon>
        <taxon>Tracheophyta</taxon>
        <taxon>Spermatophyta</taxon>
        <taxon>Magnoliopsida</taxon>
        <taxon>eudicotyledons</taxon>
        <taxon>Gunneridae</taxon>
        <taxon>Pentapetalae</taxon>
        <taxon>asterids</taxon>
        <taxon>lamiids</taxon>
        <taxon>Boraginales</taxon>
        <taxon>Boraginaceae</taxon>
        <taxon>Boraginoideae</taxon>
        <taxon>Lithospermeae</taxon>
        <taxon>Lithospermum</taxon>
    </lineage>
</organism>
<dbReference type="AlphaFoldDB" id="A0AAV3QP45"/>
<evidence type="ECO:0000256" key="1">
    <source>
        <dbReference type="SAM" id="Coils"/>
    </source>
</evidence>
<accession>A0AAV3QP45</accession>
<keyword evidence="3" id="KW-1185">Reference proteome</keyword>
<comment type="caution">
    <text evidence="2">The sequence shown here is derived from an EMBL/GenBank/DDBJ whole genome shotgun (WGS) entry which is preliminary data.</text>
</comment>
<gene>
    <name evidence="2" type="ORF">LIER_19662</name>
</gene>
<evidence type="ECO:0000313" key="3">
    <source>
        <dbReference type="Proteomes" id="UP001454036"/>
    </source>
</evidence>
<reference evidence="2 3" key="1">
    <citation type="submission" date="2024-01" db="EMBL/GenBank/DDBJ databases">
        <title>The complete chloroplast genome sequence of Lithospermum erythrorhizon: insights into the phylogenetic relationship among Boraginaceae species and the maternal lineages of purple gromwells.</title>
        <authorList>
            <person name="Okada T."/>
            <person name="Watanabe K."/>
        </authorList>
    </citation>
    <scope>NUCLEOTIDE SEQUENCE [LARGE SCALE GENOMIC DNA]</scope>
</reference>
<keyword evidence="1" id="KW-0175">Coiled coil</keyword>
<evidence type="ECO:0000313" key="2">
    <source>
        <dbReference type="EMBL" id="GAA0163902.1"/>
    </source>
</evidence>
<name>A0AAV3QP45_LITER</name>
<feature type="coiled-coil region" evidence="1">
    <location>
        <begin position="217"/>
        <end position="244"/>
    </location>
</feature>
<dbReference type="Proteomes" id="UP001454036">
    <property type="component" value="Unassembled WGS sequence"/>
</dbReference>
<proteinExistence type="predicted"/>
<dbReference type="EMBL" id="BAABME010004889">
    <property type="protein sequence ID" value="GAA0163902.1"/>
    <property type="molecule type" value="Genomic_DNA"/>
</dbReference>
<sequence length="246" mass="28401">MSLDEGESSKKKGISLKATLEDVDNEDLVKTMNVLAKNFNKTFKRFNKNPYGGTSFPKEEDGQKEKFSNFIAFTVQIEPTVEDSLHENSEDEEDITKEELLEDNTLLYTKWTELTGVFTKPEVERSKLKRENKKLMRIIVERDEEIQNLNAQLKSLNQGIMMMNSSTNILEEIMEVGKYARYNTGISYEKGKLIKQKEQMKFVPIGGHKQPITFGTNKCYRKRNNRLSKALAQLTNATSRLQSKPW</sequence>